<dbReference type="PROSITE" id="PS50082">
    <property type="entry name" value="WD_REPEATS_2"/>
    <property type="match status" value="1"/>
</dbReference>
<evidence type="ECO:0000313" key="6">
    <source>
        <dbReference type="Proteomes" id="UP001165120"/>
    </source>
</evidence>
<dbReference type="Gene3D" id="2.130.10.10">
    <property type="entry name" value="YVTN repeat-like/Quinoprotein amine dehydrogenase"/>
    <property type="match status" value="2"/>
</dbReference>
<dbReference type="Proteomes" id="UP001165120">
    <property type="component" value="Unassembled WGS sequence"/>
</dbReference>
<dbReference type="GO" id="GO:0019905">
    <property type="term" value="F:syntaxin binding"/>
    <property type="evidence" value="ECO:0007669"/>
    <property type="project" value="TreeGrafter"/>
</dbReference>
<evidence type="ECO:0000256" key="2">
    <source>
        <dbReference type="ARBA" id="ARBA00022483"/>
    </source>
</evidence>
<gene>
    <name evidence="5" type="ORF">Cboi02_000369100</name>
</gene>
<dbReference type="Pfam" id="PF08596">
    <property type="entry name" value="Lgl_C"/>
    <property type="match status" value="1"/>
</dbReference>
<dbReference type="EMBL" id="BSXN01001322">
    <property type="protein sequence ID" value="GME72616.1"/>
    <property type="molecule type" value="Genomic_DNA"/>
</dbReference>
<dbReference type="GO" id="GO:0006887">
    <property type="term" value="P:exocytosis"/>
    <property type="evidence" value="ECO:0007669"/>
    <property type="project" value="UniProtKB-KW"/>
</dbReference>
<sequence>MITEYNEIHIFGQNRVNSIIKLQSVNSIRALRFVKGIYLVAIDNLSTIFVISLHSKRVIHTIIAKLPITAFETDYSIEFIFVGFRNGYVRAYNIETGLETILSLKDQQRADYPLDADVHVCSIKFHPRDLSTLLISYPKMTVIYRLPDDSVENKFVYKLERGAPGGENSTYLYEQSGYYFPRVVESLWHPNGLHILTVHEDNSLVFWDAKTGEFILARTLFDSYVNEPTNEDLKPVPQSQRMSDIKKICWLCEADSERTSLLILGGDAFASEGYHQLMRIDFGKMLMYSVTSYNQMAKYYAQPKQQNIFAIHSSANVLDFVPLPEVSPYFNGCHNPKLIATIMTDGSLKFLNYPTGNLSFKASNFPSSVTWLNPKITCSTSSYIDKTKLNSIMPTIRKYNTILKGGIPSKPKYKATVGSLIITGHENGYIRIWNSSEGQLDSASVLEIDISNILLNDSLDFAVSKVSFAAEILELSCSLYNNDVLLFSFMNNKNFQENSNNLTRRFNSLELGSTSNNKKLLHDIRDRAPTDIKKGFLPMVLVKSMNNGKVTALCNSNIGFVAIGYSSGQLVVIDRRGPAVIFSAPLKDTGLSITIVPTSIEFSFSTTDDNSNKCGIIMYVGTSIGRLMAYQIVNQDGSSGSGGGGGKYKVNFIGSLDTNESPITNIIAINPVTGRPNSPTIQKITSPPENTDMVPSMVICSSSSDIRISKGIVTKLSHRSFGKTDIAAVGITGSKTPSGKVGFCVVAILNRPKKILTMAIPNLSEVSSIPLRYMVDTEYTDQSSVLPIGDVFLRISETEAALVNIMNTRTPILGLDTVQAEDQLFINDILVPWRPRVNTDQLLKGSATSLSYDKLYELLVGRARPKNGRLEEYALAWDVSPYNPSNYNLLGNSKPRYFDPTVIHKSPHMNQQLKSPLSVNNVSNQFQKFGKYINTSLDTAASKVDTYVSDTNDDFDKWVSQTKKDTIKSVIGSNLGI</sequence>
<dbReference type="GO" id="GO:0045159">
    <property type="term" value="F:myosin II binding"/>
    <property type="evidence" value="ECO:0007669"/>
    <property type="project" value="TreeGrafter"/>
</dbReference>
<dbReference type="InterPro" id="IPR015943">
    <property type="entry name" value="WD40/YVTN_repeat-like_dom_sf"/>
</dbReference>
<dbReference type="GO" id="GO:0005886">
    <property type="term" value="C:plasma membrane"/>
    <property type="evidence" value="ECO:0007669"/>
    <property type="project" value="TreeGrafter"/>
</dbReference>
<dbReference type="InterPro" id="IPR036322">
    <property type="entry name" value="WD40_repeat_dom_sf"/>
</dbReference>
<evidence type="ECO:0000259" key="4">
    <source>
        <dbReference type="Pfam" id="PF08596"/>
    </source>
</evidence>
<protein>
    <submittedName>
        <fullName evidence="5">Unnamed protein product</fullName>
    </submittedName>
</protein>
<dbReference type="SUPFAM" id="SSF50978">
    <property type="entry name" value="WD40 repeat-like"/>
    <property type="match status" value="2"/>
</dbReference>
<accession>A0A9W6T2E6</accession>
<evidence type="ECO:0000256" key="3">
    <source>
        <dbReference type="PROSITE-ProRule" id="PRU00221"/>
    </source>
</evidence>
<evidence type="ECO:0000256" key="1">
    <source>
        <dbReference type="ARBA" id="ARBA00008070"/>
    </source>
</evidence>
<name>A0A9W6T2E6_CANBO</name>
<keyword evidence="2" id="KW-0268">Exocytosis</keyword>
<comment type="caution">
    <text evidence="5">The sequence shown here is derived from an EMBL/GenBank/DDBJ whole genome shotgun (WGS) entry which is preliminary data.</text>
</comment>
<dbReference type="AlphaFoldDB" id="A0A9W6T2E6"/>
<comment type="similarity">
    <text evidence="1">Belongs to the WD repeat L(2)GL family.</text>
</comment>
<dbReference type="InterPro" id="IPR001680">
    <property type="entry name" value="WD40_rpt"/>
</dbReference>
<feature type="domain" description="Lethal giant larvae (Lgl)-like C-terminal" evidence="4">
    <location>
        <begin position="462"/>
        <end position="866"/>
    </location>
</feature>
<keyword evidence="3" id="KW-0853">WD repeat</keyword>
<feature type="repeat" description="WD" evidence="3">
    <location>
        <begin position="188"/>
        <end position="217"/>
    </location>
</feature>
<dbReference type="GO" id="GO:0006893">
    <property type="term" value="P:Golgi to plasma membrane transport"/>
    <property type="evidence" value="ECO:0007669"/>
    <property type="project" value="TreeGrafter"/>
</dbReference>
<organism evidence="5 6">
    <name type="scientific">Candida boidinii</name>
    <name type="common">Yeast</name>
    <dbReference type="NCBI Taxonomy" id="5477"/>
    <lineage>
        <taxon>Eukaryota</taxon>
        <taxon>Fungi</taxon>
        <taxon>Dikarya</taxon>
        <taxon>Ascomycota</taxon>
        <taxon>Saccharomycotina</taxon>
        <taxon>Pichiomycetes</taxon>
        <taxon>Pichiales</taxon>
        <taxon>Pichiaceae</taxon>
        <taxon>Ogataea</taxon>
        <taxon>Ogataea/Candida clade</taxon>
    </lineage>
</organism>
<dbReference type="PANTHER" id="PTHR10241">
    <property type="entry name" value="LETHAL 2 GIANT LARVAE PROTEIN"/>
    <property type="match status" value="1"/>
</dbReference>
<evidence type="ECO:0000313" key="5">
    <source>
        <dbReference type="EMBL" id="GME72616.1"/>
    </source>
</evidence>
<dbReference type="GO" id="GO:0005096">
    <property type="term" value="F:GTPase activator activity"/>
    <property type="evidence" value="ECO:0007669"/>
    <property type="project" value="TreeGrafter"/>
</dbReference>
<dbReference type="GO" id="GO:0005737">
    <property type="term" value="C:cytoplasm"/>
    <property type="evidence" value="ECO:0007669"/>
    <property type="project" value="TreeGrafter"/>
</dbReference>
<dbReference type="InterPro" id="IPR013905">
    <property type="entry name" value="Lgl_C_dom"/>
</dbReference>
<keyword evidence="6" id="KW-1185">Reference proteome</keyword>
<reference evidence="5" key="1">
    <citation type="submission" date="2023-04" db="EMBL/GenBank/DDBJ databases">
        <title>Candida boidinii NBRC 10035.</title>
        <authorList>
            <person name="Ichikawa N."/>
            <person name="Sato H."/>
            <person name="Tonouchi N."/>
        </authorList>
    </citation>
    <scope>NUCLEOTIDE SEQUENCE</scope>
    <source>
        <strain evidence="5">NBRC 10035</strain>
    </source>
</reference>
<dbReference type="PANTHER" id="PTHR10241:SF25">
    <property type="entry name" value="TOMOSYN, ISOFORM C"/>
    <property type="match status" value="1"/>
</dbReference>
<proteinExistence type="inferred from homology"/>